<reference evidence="2 3" key="1">
    <citation type="submission" date="2018-06" db="EMBL/GenBank/DDBJ databases">
        <title>Genomic Encyclopedia of Archaeal and Bacterial Type Strains, Phase II (KMG-II): from individual species to whole genera.</title>
        <authorList>
            <person name="Goeker M."/>
        </authorList>
    </citation>
    <scope>NUCLEOTIDE SEQUENCE [LARGE SCALE GENOMIC DNA]</scope>
    <source>
        <strain evidence="2 3">DSM 25663</strain>
    </source>
</reference>
<comment type="caution">
    <text evidence="2">The sequence shown here is derived from an EMBL/GenBank/DDBJ whole genome shotgun (WGS) entry which is preliminary data.</text>
</comment>
<dbReference type="Proteomes" id="UP000248840">
    <property type="component" value="Unassembled WGS sequence"/>
</dbReference>
<proteinExistence type="predicted"/>
<dbReference type="OrthoDB" id="1346041at2"/>
<keyword evidence="1" id="KW-0175">Coiled coil</keyword>
<feature type="coiled-coil region" evidence="1">
    <location>
        <begin position="76"/>
        <end position="103"/>
    </location>
</feature>
<evidence type="ECO:0000313" key="2">
    <source>
        <dbReference type="EMBL" id="RAR74230.1"/>
    </source>
</evidence>
<keyword evidence="3" id="KW-1185">Reference proteome</keyword>
<protein>
    <submittedName>
        <fullName evidence="2">Uncharacterized protein</fullName>
    </submittedName>
</protein>
<evidence type="ECO:0000313" key="3">
    <source>
        <dbReference type="Proteomes" id="UP000248840"/>
    </source>
</evidence>
<evidence type="ECO:0000256" key="1">
    <source>
        <dbReference type="SAM" id="Coils"/>
    </source>
</evidence>
<dbReference type="RefSeq" id="WP_112112373.1">
    <property type="nucleotide sequence ID" value="NZ_QLSZ01000002.1"/>
</dbReference>
<name>A0A328YL18_9FLAO</name>
<sequence length="237" mass="27306">MSFQELYSNLQECERDQIFLLSGDTISNDLKNHLSAINDTIFDLSHKVFLASKKENIYWSYCSTETYFKNYDNRLNEFLNNDFNEIHNEIEFIESEINILKNSERNFSNTNYHPDLIYPIRKKIKLLENKMETLNPSNVEKLIDYSDTSCGEKIIFLHQVGVLDYLKKLSPFNLSINKLAEYLSAITGENATTLQSYINPIFSPTSGQKNNPLNSNPAVKKVSKKLADMGFSANKTN</sequence>
<dbReference type="AlphaFoldDB" id="A0A328YL18"/>
<accession>A0A328YL18</accession>
<organism evidence="2 3">
    <name type="scientific">Flavobacterium aciduliphilum</name>
    <dbReference type="NCBI Taxonomy" id="1101402"/>
    <lineage>
        <taxon>Bacteria</taxon>
        <taxon>Pseudomonadati</taxon>
        <taxon>Bacteroidota</taxon>
        <taxon>Flavobacteriia</taxon>
        <taxon>Flavobacteriales</taxon>
        <taxon>Flavobacteriaceae</taxon>
        <taxon>Flavobacterium</taxon>
    </lineage>
</organism>
<dbReference type="EMBL" id="QLSZ01000002">
    <property type="protein sequence ID" value="RAR74230.1"/>
    <property type="molecule type" value="Genomic_DNA"/>
</dbReference>
<gene>
    <name evidence="2" type="ORF">CLV55_102163</name>
</gene>